<keyword evidence="1" id="KW-0472">Membrane</keyword>
<dbReference type="Proteomes" id="UP000309117">
    <property type="component" value="Unassembled WGS sequence"/>
</dbReference>
<name>A0A4S2BRB6_9LACO</name>
<dbReference type="EMBL" id="SRYV01000004">
    <property type="protein sequence ID" value="TGY16564.1"/>
    <property type="molecule type" value="Genomic_DNA"/>
</dbReference>
<organism evidence="2 3">
    <name type="scientific">Lactobacillus intestinalis</name>
    <dbReference type="NCBI Taxonomy" id="151781"/>
    <lineage>
        <taxon>Bacteria</taxon>
        <taxon>Bacillati</taxon>
        <taxon>Bacillota</taxon>
        <taxon>Bacilli</taxon>
        <taxon>Lactobacillales</taxon>
        <taxon>Lactobacillaceae</taxon>
        <taxon>Lactobacillus</taxon>
    </lineage>
</organism>
<reference evidence="2 3" key="1">
    <citation type="submission" date="2019-04" db="EMBL/GenBank/DDBJ databases">
        <title>Microbes associate with the intestines of laboratory mice.</title>
        <authorList>
            <person name="Navarre W."/>
            <person name="Wong E."/>
            <person name="Huang K."/>
            <person name="Tropini C."/>
            <person name="Ng K."/>
            <person name="Yu B."/>
        </authorList>
    </citation>
    <scope>NUCLEOTIDE SEQUENCE [LARGE SCALE GENOMIC DNA]</scope>
    <source>
        <strain evidence="2 3">NM61_E11</strain>
    </source>
</reference>
<feature type="transmembrane region" description="Helical" evidence="1">
    <location>
        <begin position="119"/>
        <end position="144"/>
    </location>
</feature>
<evidence type="ECO:0000313" key="3">
    <source>
        <dbReference type="Proteomes" id="UP000309117"/>
    </source>
</evidence>
<evidence type="ECO:0000256" key="1">
    <source>
        <dbReference type="SAM" id="Phobius"/>
    </source>
</evidence>
<accession>A0A4S2BRB6</accession>
<keyword evidence="1" id="KW-1133">Transmembrane helix</keyword>
<protein>
    <submittedName>
        <fullName evidence="2">Uncharacterized protein</fullName>
    </submittedName>
</protein>
<dbReference type="AlphaFoldDB" id="A0A4S2BRB6"/>
<feature type="transmembrane region" description="Helical" evidence="1">
    <location>
        <begin position="38"/>
        <end position="55"/>
    </location>
</feature>
<evidence type="ECO:0000313" key="2">
    <source>
        <dbReference type="EMBL" id="TGY16564.1"/>
    </source>
</evidence>
<feature type="transmembrane region" description="Helical" evidence="1">
    <location>
        <begin position="88"/>
        <end position="107"/>
    </location>
</feature>
<dbReference type="RefSeq" id="WP_135960395.1">
    <property type="nucleotide sequence ID" value="NZ_AQFR02000001.1"/>
</dbReference>
<comment type="caution">
    <text evidence="2">The sequence shown here is derived from an EMBL/GenBank/DDBJ whole genome shotgun (WGS) entry which is preliminary data.</text>
</comment>
<gene>
    <name evidence="2" type="ORF">E5351_03100</name>
</gene>
<feature type="transmembrane region" description="Helical" evidence="1">
    <location>
        <begin position="7"/>
        <end position="26"/>
    </location>
</feature>
<sequence>MKNRVKYILAFVFSVFCIGLLIFAGYLQISEHRYKGLGWYALAIIVLIISAFLYLRNAIKNTSIADLNNAEDNDPDLKLLETNSKTKSLDFISNLSFWGGMILMIYASHQLKDDPQFSYILFAISGTLTIIWLTTLVAQLFYIVKYGRKLDDTEK</sequence>
<proteinExistence type="predicted"/>
<keyword evidence="1" id="KW-0812">Transmembrane</keyword>